<evidence type="ECO:0000313" key="1">
    <source>
        <dbReference type="EMBL" id="SUB60159.1"/>
    </source>
</evidence>
<proteinExistence type="predicted"/>
<dbReference type="EMBL" id="UGTB01000005">
    <property type="protein sequence ID" value="SUB78750.1"/>
    <property type="molecule type" value="Genomic_DNA"/>
</dbReference>
<dbReference type="EMBL" id="UGTB01000004">
    <property type="protein sequence ID" value="SUB60159.1"/>
    <property type="molecule type" value="Genomic_DNA"/>
</dbReference>
<evidence type="ECO:0000313" key="5">
    <source>
        <dbReference type="Proteomes" id="UP000255101"/>
    </source>
</evidence>
<dbReference type="EMBL" id="UGTB01000004">
    <property type="protein sequence ID" value="SUB62148.1"/>
    <property type="molecule type" value="Genomic_DNA"/>
</dbReference>
<sequence length="139" mass="15236">MVFGSIEECEAYIRKCMAQTAQFMGTEAKKEGKNILKSQVGGISGQLFNAVEITACSPSLIEVSIEDTGSAALGSWQSILLDGRPHFFPMHGLETGGTWSGTRRGRKKTHIMADWNAWAGSRWKNIFLQKMRSLGVPIG</sequence>
<name>A0A379CIU1_9FIRM</name>
<reference evidence="2 5" key="1">
    <citation type="submission" date="2018-06" db="EMBL/GenBank/DDBJ databases">
        <authorList>
            <consortium name="Pathogen Informatics"/>
            <person name="Doyle S."/>
        </authorList>
    </citation>
    <scope>NUCLEOTIDE SEQUENCE [LARGE SCALE GENOMIC DNA]</scope>
    <source>
        <strain evidence="2 5">NCTC11460</strain>
    </source>
</reference>
<evidence type="ECO:0000313" key="4">
    <source>
        <dbReference type="EMBL" id="SUB78759.1"/>
    </source>
</evidence>
<evidence type="ECO:0000313" key="3">
    <source>
        <dbReference type="EMBL" id="SUB78750.1"/>
    </source>
</evidence>
<dbReference type="RefSeq" id="WP_019595604.1">
    <property type="nucleotide sequence ID" value="NZ_FOVA01000007.1"/>
</dbReference>
<dbReference type="AlphaFoldDB" id="A0A379CIU1"/>
<dbReference type="Proteomes" id="UP000255101">
    <property type="component" value="Unassembled WGS sequence"/>
</dbReference>
<dbReference type="EMBL" id="UGTB01000005">
    <property type="protein sequence ID" value="SUB78759.1"/>
    <property type="molecule type" value="Genomic_DNA"/>
</dbReference>
<gene>
    <name evidence="1" type="ORF">NCTC11460_00036</name>
    <name evidence="2" type="ORF">NCTC11460_02156</name>
    <name evidence="3" type="ORF">NCTC11460_02189</name>
    <name evidence="4" type="ORF">NCTC11460_02198</name>
</gene>
<accession>A0A379CIU1</accession>
<protein>
    <recommendedName>
        <fullName evidence="6">HK97 gp10 family phage protein</fullName>
    </recommendedName>
</protein>
<evidence type="ECO:0008006" key="6">
    <source>
        <dbReference type="Google" id="ProtNLM"/>
    </source>
</evidence>
<evidence type="ECO:0000313" key="2">
    <source>
        <dbReference type="EMBL" id="SUB62148.1"/>
    </source>
</evidence>
<organism evidence="2 5">
    <name type="scientific">Peptostreptococcus anaerobius</name>
    <dbReference type="NCBI Taxonomy" id="1261"/>
    <lineage>
        <taxon>Bacteria</taxon>
        <taxon>Bacillati</taxon>
        <taxon>Bacillota</taxon>
        <taxon>Clostridia</taxon>
        <taxon>Peptostreptococcales</taxon>
        <taxon>Peptostreptococcaceae</taxon>
        <taxon>Peptostreptococcus</taxon>
    </lineage>
</organism>